<name>A0A8S4PC75_OWEFU</name>
<evidence type="ECO:0000256" key="5">
    <source>
        <dbReference type="ARBA" id="ARBA00022771"/>
    </source>
</evidence>
<evidence type="ECO:0000256" key="8">
    <source>
        <dbReference type="ARBA" id="ARBA00023159"/>
    </source>
</evidence>
<evidence type="ECO:0000256" key="7">
    <source>
        <dbReference type="ARBA" id="ARBA00023015"/>
    </source>
</evidence>
<dbReference type="GO" id="GO:0000995">
    <property type="term" value="F:RNA polymerase III general transcription initiation factor activity"/>
    <property type="evidence" value="ECO:0007669"/>
    <property type="project" value="TreeGrafter"/>
</dbReference>
<evidence type="ECO:0000256" key="12">
    <source>
        <dbReference type="PROSITE-ProRule" id="PRU00469"/>
    </source>
</evidence>
<gene>
    <name evidence="16" type="ORF">OFUS_LOCUS16778</name>
</gene>
<dbReference type="Proteomes" id="UP000749559">
    <property type="component" value="Unassembled WGS sequence"/>
</dbReference>
<dbReference type="CDD" id="cd20553">
    <property type="entry name" value="CYCLIN_TFIIIB90_rpt1"/>
    <property type="match status" value="1"/>
</dbReference>
<keyword evidence="5 12" id="KW-0863">Zinc-finger</keyword>
<dbReference type="InterPro" id="IPR013763">
    <property type="entry name" value="Cyclin-like_dom"/>
</dbReference>
<comment type="similarity">
    <text evidence="2">Belongs to the TFIIB family.</text>
</comment>
<dbReference type="InterPro" id="IPR011665">
    <property type="entry name" value="BRF1_TBP-bd_dom"/>
</dbReference>
<dbReference type="GO" id="GO:0008270">
    <property type="term" value="F:zinc ion binding"/>
    <property type="evidence" value="ECO:0007669"/>
    <property type="project" value="UniProtKB-KW"/>
</dbReference>
<evidence type="ECO:0000256" key="14">
    <source>
        <dbReference type="SAM" id="MobiDB-lite"/>
    </source>
</evidence>
<evidence type="ECO:0000256" key="6">
    <source>
        <dbReference type="ARBA" id="ARBA00022833"/>
    </source>
</evidence>
<evidence type="ECO:0000256" key="13">
    <source>
        <dbReference type="SAM" id="Coils"/>
    </source>
</evidence>
<dbReference type="PRINTS" id="PR00685">
    <property type="entry name" value="TIFACTORIIB"/>
</dbReference>
<feature type="compositionally biased region" description="Basic residues" evidence="14">
    <location>
        <begin position="513"/>
        <end position="522"/>
    </location>
</feature>
<keyword evidence="17" id="KW-1185">Reference proteome</keyword>
<keyword evidence="13" id="KW-0175">Coiled coil</keyword>
<feature type="compositionally biased region" description="Acidic residues" evidence="14">
    <location>
        <begin position="627"/>
        <end position="648"/>
    </location>
</feature>
<dbReference type="Gene3D" id="1.10.472.10">
    <property type="entry name" value="Cyclin-like"/>
    <property type="match status" value="2"/>
</dbReference>
<evidence type="ECO:0000256" key="10">
    <source>
        <dbReference type="ARBA" id="ARBA00023242"/>
    </source>
</evidence>
<evidence type="ECO:0000259" key="15">
    <source>
        <dbReference type="PROSITE" id="PS51134"/>
    </source>
</evidence>
<dbReference type="PANTHER" id="PTHR11618:SF4">
    <property type="entry name" value="TRANSCRIPTION FACTOR IIIB 90 KDA SUBUNIT"/>
    <property type="match status" value="1"/>
</dbReference>
<dbReference type="FunFam" id="2.20.25.10:FF:000012">
    <property type="entry name" value="Putative transcription factor IIIB 90 kDa subunit"/>
    <property type="match status" value="1"/>
</dbReference>
<dbReference type="Gene3D" id="1.20.5.650">
    <property type="entry name" value="Single helix bin"/>
    <property type="match status" value="1"/>
</dbReference>
<dbReference type="InterPro" id="IPR000812">
    <property type="entry name" value="TFIIB"/>
</dbReference>
<keyword evidence="4" id="KW-0677">Repeat</keyword>
<dbReference type="Gene3D" id="2.20.25.10">
    <property type="match status" value="1"/>
</dbReference>
<comment type="subcellular location">
    <subcellularLocation>
        <location evidence="1">Nucleus</location>
    </subcellularLocation>
</comment>
<keyword evidence="10" id="KW-0539">Nucleus</keyword>
<keyword evidence="6" id="KW-0862">Zinc</keyword>
<keyword evidence="8" id="KW-0010">Activator</keyword>
<dbReference type="InterPro" id="IPR013150">
    <property type="entry name" value="TFIIB_cyclin"/>
</dbReference>
<dbReference type="EMBL" id="CAIIXF020000008">
    <property type="protein sequence ID" value="CAH1791724.1"/>
    <property type="molecule type" value="Genomic_DNA"/>
</dbReference>
<dbReference type="OrthoDB" id="511529at2759"/>
<proteinExistence type="inferred from homology"/>
<dbReference type="Pfam" id="PF08271">
    <property type="entry name" value="Zn_Ribbon_TF"/>
    <property type="match status" value="1"/>
</dbReference>
<evidence type="ECO:0000313" key="16">
    <source>
        <dbReference type="EMBL" id="CAH1791724.1"/>
    </source>
</evidence>
<dbReference type="GO" id="GO:0097550">
    <property type="term" value="C:transcription preinitiation complex"/>
    <property type="evidence" value="ECO:0007669"/>
    <property type="project" value="TreeGrafter"/>
</dbReference>
<dbReference type="GO" id="GO:0000126">
    <property type="term" value="C:transcription factor TFIIIB complex"/>
    <property type="evidence" value="ECO:0007669"/>
    <property type="project" value="TreeGrafter"/>
</dbReference>
<dbReference type="SUPFAM" id="SSF57783">
    <property type="entry name" value="Zinc beta-ribbon"/>
    <property type="match status" value="1"/>
</dbReference>
<feature type="region of interest" description="Disordered" evidence="14">
    <location>
        <begin position="499"/>
        <end position="529"/>
    </location>
</feature>
<accession>A0A8S4PC75</accession>
<keyword evidence="7" id="KW-0805">Transcription regulation</keyword>
<evidence type="ECO:0000256" key="4">
    <source>
        <dbReference type="ARBA" id="ARBA00022737"/>
    </source>
</evidence>
<feature type="region of interest" description="Disordered" evidence="14">
    <location>
        <begin position="589"/>
        <end position="648"/>
    </location>
</feature>
<feature type="domain" description="TFIIB-type" evidence="15">
    <location>
        <begin position="2"/>
        <end position="33"/>
    </location>
</feature>
<dbReference type="FunFam" id="1.10.472.10:FF:000002">
    <property type="entry name" value="Transcription factor IIIB 90 kDa subunit"/>
    <property type="match status" value="1"/>
</dbReference>
<dbReference type="GO" id="GO:0005634">
    <property type="term" value="C:nucleus"/>
    <property type="evidence" value="ECO:0007669"/>
    <property type="project" value="UniProtKB-SubCell"/>
</dbReference>
<dbReference type="Pfam" id="PF07741">
    <property type="entry name" value="BRF1"/>
    <property type="match status" value="1"/>
</dbReference>
<dbReference type="GO" id="GO:0017025">
    <property type="term" value="F:TBP-class protein binding"/>
    <property type="evidence" value="ECO:0007669"/>
    <property type="project" value="InterPro"/>
</dbReference>
<sequence>MSSRACSHCGCSDIDTDPARGDAVCTGCGSVLEDQIIVSEVQFEENRLGGASVIGQFVSSEGNKGHSMGSGFHHGFGKESRAITLQNGKRKIQQLGGQLRLNSHCIDTAYNFFKMAVSRRLTRGRKTTHVVAACLYLVCRTEGTPHMLLDFSDQLQVNVYTLGRTYLQLSRELCINVPAIDPCLLIPRFAHKLEFEDKTHEVSMTALRLVSRMKRDWMGLGRRPSGLCGAALFVAARVHDFDRTMKEIIKVVKVCEGTLRKRLNEFEMTASSQLTIDEFHKIDLEEEADPPAFTQGKLKAKLALFDEQNKMHELTEEIETVQNQIEFALESPKKRGRNNDDMSSICSSTPSISDFDDELSQCSKDAVSNIKEVISDSEAKLDSIINENNFCDDTKLNKLDSVLMPPPKLEEPLTPRQLLGPAPTAASLGLNQSIEECMAPGIEKDIPEDEGILDMTDIDDEELDRFILNPKEVQIKTEIWTSANADYLKELKEKEEREAREKELNKDKPENLKKKKKYKKKQPIQASTAREAIEKILQEKKISSKINYDVLKDLNKGLDKKPITEETPEMSIFGSPGLSLEATPVHLKSSLSEKRIRRSSISQDEPLPKKPNIEEIVVESGPVQYENVEDDAEQDEDEVDEFEKDAEEPLSAAQLLGHGEYQEVYDEIY</sequence>
<dbReference type="SUPFAM" id="SSF47954">
    <property type="entry name" value="Cyclin-like"/>
    <property type="match status" value="2"/>
</dbReference>
<evidence type="ECO:0000256" key="3">
    <source>
        <dbReference type="ARBA" id="ARBA00022723"/>
    </source>
</evidence>
<comment type="caution">
    <text evidence="16">The sequence shown here is derived from an EMBL/GenBank/DDBJ whole genome shotgun (WGS) entry which is preliminary data.</text>
</comment>
<evidence type="ECO:0000313" key="17">
    <source>
        <dbReference type="Proteomes" id="UP000749559"/>
    </source>
</evidence>
<evidence type="ECO:0000256" key="2">
    <source>
        <dbReference type="ARBA" id="ARBA00010857"/>
    </source>
</evidence>
<dbReference type="GO" id="GO:0001006">
    <property type="term" value="F:RNA polymerase III type 3 promoter sequence-specific DNA binding"/>
    <property type="evidence" value="ECO:0007669"/>
    <property type="project" value="TreeGrafter"/>
</dbReference>
<evidence type="ECO:0000256" key="11">
    <source>
        <dbReference type="ARBA" id="ARBA00031009"/>
    </source>
</evidence>
<dbReference type="PANTHER" id="PTHR11618">
    <property type="entry name" value="TRANSCRIPTION INITIATION FACTOR IIB-RELATED"/>
    <property type="match status" value="1"/>
</dbReference>
<dbReference type="CDD" id="cd20554">
    <property type="entry name" value="CYCLIN_TFIIIB90_rpt2"/>
    <property type="match status" value="1"/>
</dbReference>
<reference evidence="16" key="1">
    <citation type="submission" date="2022-03" db="EMBL/GenBank/DDBJ databases">
        <authorList>
            <person name="Martin C."/>
        </authorList>
    </citation>
    <scope>NUCLEOTIDE SEQUENCE</scope>
</reference>
<feature type="compositionally biased region" description="Basic and acidic residues" evidence="14">
    <location>
        <begin position="499"/>
        <end position="512"/>
    </location>
</feature>
<evidence type="ECO:0000256" key="9">
    <source>
        <dbReference type="ARBA" id="ARBA00023163"/>
    </source>
</evidence>
<dbReference type="PROSITE" id="PS51134">
    <property type="entry name" value="ZF_TFIIB"/>
    <property type="match status" value="1"/>
</dbReference>
<dbReference type="FunFam" id="1.10.472.10:FF:000007">
    <property type="entry name" value="Transcription factor IIIB 90 kDa subunit"/>
    <property type="match status" value="1"/>
</dbReference>
<protein>
    <recommendedName>
        <fullName evidence="11">B-related factor 1</fullName>
    </recommendedName>
</protein>
<keyword evidence="3" id="KW-0479">Metal-binding</keyword>
<dbReference type="SMART" id="SM00385">
    <property type="entry name" value="CYCLIN"/>
    <property type="match status" value="2"/>
</dbReference>
<dbReference type="GO" id="GO:0070897">
    <property type="term" value="P:transcription preinitiation complex assembly"/>
    <property type="evidence" value="ECO:0007669"/>
    <property type="project" value="InterPro"/>
</dbReference>
<evidence type="ECO:0000256" key="1">
    <source>
        <dbReference type="ARBA" id="ARBA00004123"/>
    </source>
</evidence>
<dbReference type="Pfam" id="PF00382">
    <property type="entry name" value="TFIIB"/>
    <property type="match status" value="2"/>
</dbReference>
<dbReference type="InterPro" id="IPR036915">
    <property type="entry name" value="Cyclin-like_sf"/>
</dbReference>
<keyword evidence="9" id="KW-0804">Transcription</keyword>
<dbReference type="AlphaFoldDB" id="A0A8S4PC75"/>
<dbReference type="InterPro" id="IPR013137">
    <property type="entry name" value="Znf_TFIIB"/>
</dbReference>
<organism evidence="16 17">
    <name type="scientific">Owenia fusiformis</name>
    <name type="common">Polychaete worm</name>
    <dbReference type="NCBI Taxonomy" id="6347"/>
    <lineage>
        <taxon>Eukaryota</taxon>
        <taxon>Metazoa</taxon>
        <taxon>Spiralia</taxon>
        <taxon>Lophotrochozoa</taxon>
        <taxon>Annelida</taxon>
        <taxon>Polychaeta</taxon>
        <taxon>Sedentaria</taxon>
        <taxon>Canalipalpata</taxon>
        <taxon>Sabellida</taxon>
        <taxon>Oweniida</taxon>
        <taxon>Oweniidae</taxon>
        <taxon>Owenia</taxon>
    </lineage>
</organism>
<feature type="coiled-coil region" evidence="13">
    <location>
        <begin position="304"/>
        <end position="331"/>
    </location>
</feature>